<proteinExistence type="inferred from homology"/>
<evidence type="ECO:0000313" key="7">
    <source>
        <dbReference type="EMBL" id="MBP0048548.1"/>
    </source>
</evidence>
<evidence type="ECO:0000256" key="1">
    <source>
        <dbReference type="ARBA" id="ARBA00004365"/>
    </source>
</evidence>
<evidence type="ECO:0000256" key="5">
    <source>
        <dbReference type="ARBA" id="ARBA00023143"/>
    </source>
</evidence>
<organism evidence="7 8">
    <name type="scientific">Marinobacterium alkalitolerans</name>
    <dbReference type="NCBI Taxonomy" id="1542925"/>
    <lineage>
        <taxon>Bacteria</taxon>
        <taxon>Pseudomonadati</taxon>
        <taxon>Pseudomonadota</taxon>
        <taxon>Gammaproteobacteria</taxon>
        <taxon>Oceanospirillales</taxon>
        <taxon>Oceanospirillaceae</taxon>
        <taxon>Marinobacterium</taxon>
    </lineage>
</organism>
<keyword evidence="4" id="KW-0964">Secreted</keyword>
<comment type="caution">
    <text evidence="7">The sequence shown here is derived from an EMBL/GenBank/DDBJ whole genome shotgun (WGS) entry which is preliminary data.</text>
</comment>
<evidence type="ECO:0000256" key="3">
    <source>
        <dbReference type="ARBA" id="ARBA00005709"/>
    </source>
</evidence>
<sequence length="531" mass="57254">MRISTGQIFFNASNSMMENQSSLLDIQDKLSSGKQFTRLAEDPVGASQVVSLKRELAQLEMFQTNIDASRRRLELEETTLDDLNTAQDRMRELVLYAANGTLSDADRTTISYELEELVEYSAGLMNTQDAKGEYLFSGSQGNVQTYVEQGGRYQYQGDGTSRDIQVSSALYVQSTDNGKYLFESVTDEPGLKATGSLKAALTEESVRITDVDAFEGFMRETGDILVEVDQYVDSGSGSTVSTFTLRDSAGNVVRDANDTPQQGIPFTTGNVPEIKLPGAFVNLELTEPASPAPSAVSTYGAGSDMLDTTNVSSQADFLQLMRETTGDVSISASYDETADEYAYEVTDQAGNVLASATGIASGAPTQTVNLAGPPAVSFDVDLSSVTDTSTAAFAVDTPATSETRLQFDQPPTNILNAVMETVELMREPVDGKALAKAELSERFALTLDQLNQSQGRLSEATSTLGARVNKLDKAELSNTDFKLMTEGTLSAVQDLDYAAASTELAKRSLALEATFSSFSKIKDLSLFNYIR</sequence>
<dbReference type="Pfam" id="PF00669">
    <property type="entry name" value="Flagellin_N"/>
    <property type="match status" value="1"/>
</dbReference>
<dbReference type="NCBIfam" id="TIGR02550">
    <property type="entry name" value="flagell_flgL"/>
    <property type="match status" value="1"/>
</dbReference>
<dbReference type="RefSeq" id="WP_209287168.1">
    <property type="nucleotide sequence ID" value="NZ_JACVEW010000009.1"/>
</dbReference>
<dbReference type="InterPro" id="IPR001492">
    <property type="entry name" value="Flagellin"/>
</dbReference>
<accession>A0ABS3ZA21</accession>
<dbReference type="EMBL" id="JACVEW010000009">
    <property type="protein sequence ID" value="MBP0048548.1"/>
    <property type="molecule type" value="Genomic_DNA"/>
</dbReference>
<evidence type="ECO:0000259" key="6">
    <source>
        <dbReference type="Pfam" id="PF00669"/>
    </source>
</evidence>
<gene>
    <name evidence="7" type="primary">flgL</name>
    <name evidence="7" type="ORF">H9C73_07345</name>
</gene>
<dbReference type="PANTHER" id="PTHR42792">
    <property type="entry name" value="FLAGELLIN"/>
    <property type="match status" value="1"/>
</dbReference>
<evidence type="ECO:0000256" key="4">
    <source>
        <dbReference type="ARBA" id="ARBA00022525"/>
    </source>
</evidence>
<keyword evidence="7" id="KW-0282">Flagellum</keyword>
<dbReference type="SUPFAM" id="SSF64518">
    <property type="entry name" value="Phase 1 flagellin"/>
    <property type="match status" value="1"/>
</dbReference>
<evidence type="ECO:0000256" key="2">
    <source>
        <dbReference type="ARBA" id="ARBA00004613"/>
    </source>
</evidence>
<feature type="domain" description="Flagellin N-terminal" evidence="6">
    <location>
        <begin position="3"/>
        <end position="140"/>
    </location>
</feature>
<keyword evidence="8" id="KW-1185">Reference proteome</keyword>
<keyword evidence="7" id="KW-0966">Cell projection</keyword>
<dbReference type="PANTHER" id="PTHR42792:SF1">
    <property type="entry name" value="FLAGELLAR HOOK-ASSOCIATED PROTEIN 3"/>
    <property type="match status" value="1"/>
</dbReference>
<dbReference type="Proteomes" id="UP000810171">
    <property type="component" value="Unassembled WGS sequence"/>
</dbReference>
<dbReference type="InterPro" id="IPR001029">
    <property type="entry name" value="Flagellin_N"/>
</dbReference>
<evidence type="ECO:0000313" key="8">
    <source>
        <dbReference type="Proteomes" id="UP000810171"/>
    </source>
</evidence>
<comment type="similarity">
    <text evidence="3">Belongs to the bacterial flagellin family.</text>
</comment>
<protein>
    <submittedName>
        <fullName evidence="7">Flagellar hook-associated protein FlgL</fullName>
    </submittedName>
</protein>
<name>A0ABS3ZA21_9GAMM</name>
<dbReference type="Gene3D" id="1.20.1330.10">
    <property type="entry name" value="f41 fragment of flagellin, N-terminal domain"/>
    <property type="match status" value="2"/>
</dbReference>
<dbReference type="InterPro" id="IPR013384">
    <property type="entry name" value="Flagell_FlgL"/>
</dbReference>
<reference evidence="7 8" key="1">
    <citation type="submission" date="2020-09" db="EMBL/GenBank/DDBJ databases">
        <authorList>
            <person name="Tanuku N.R.S."/>
        </authorList>
    </citation>
    <scope>NUCLEOTIDE SEQUENCE [LARGE SCALE GENOMIC DNA]</scope>
    <source>
        <strain evidence="7 8">AK62</strain>
    </source>
</reference>
<comment type="subcellular location">
    <subcellularLocation>
        <location evidence="1">Bacterial flagellum</location>
    </subcellularLocation>
    <subcellularLocation>
        <location evidence="2">Secreted</location>
    </subcellularLocation>
</comment>
<keyword evidence="7" id="KW-0969">Cilium</keyword>
<keyword evidence="5" id="KW-0975">Bacterial flagellum</keyword>